<accession>A0A251ZXY2</accession>
<proteinExistence type="predicted"/>
<evidence type="ECO:0000313" key="2">
    <source>
        <dbReference type="Proteomes" id="UP000194565"/>
    </source>
</evidence>
<protein>
    <submittedName>
        <fullName evidence="1">Uncharacterized protein</fullName>
    </submittedName>
</protein>
<sequence>MDTPADLEIARATVAYAAWFRNWAVQNGSHKARYRLLDPVLTPALATDIAAAPPINAPLWRNYTKGDTTLRIQDPISGYYYRVPTQFYGSPEEDAAEDVTGKAPPGLVLPLPPLPAELVSALESYTDPNTRP</sequence>
<name>A0A251ZXY2_9PROT</name>
<dbReference type="AlphaFoldDB" id="A0A251ZXY2"/>
<gene>
    <name evidence="1" type="ORF">HC62_03090</name>
</gene>
<reference evidence="1 2" key="1">
    <citation type="submission" date="2014-06" db="EMBL/GenBank/DDBJ databases">
        <authorList>
            <person name="Ju J."/>
            <person name="Zhang J."/>
        </authorList>
    </citation>
    <scope>NUCLEOTIDE SEQUENCE [LARGE SCALE GENOMIC DNA]</scope>
    <source>
        <strain evidence="1">DmW_042</strain>
    </source>
</reference>
<evidence type="ECO:0000313" key="1">
    <source>
        <dbReference type="EMBL" id="OUI79528.1"/>
    </source>
</evidence>
<dbReference type="EMBL" id="JOMM01000141">
    <property type="protein sequence ID" value="OUI79528.1"/>
    <property type="molecule type" value="Genomic_DNA"/>
</dbReference>
<organism evidence="1 2">
    <name type="scientific">Acetobacter tropicalis</name>
    <dbReference type="NCBI Taxonomy" id="104102"/>
    <lineage>
        <taxon>Bacteria</taxon>
        <taxon>Pseudomonadati</taxon>
        <taxon>Pseudomonadota</taxon>
        <taxon>Alphaproteobacteria</taxon>
        <taxon>Acetobacterales</taxon>
        <taxon>Acetobacteraceae</taxon>
        <taxon>Acetobacter</taxon>
    </lineage>
</organism>
<dbReference type="Proteomes" id="UP000194565">
    <property type="component" value="Unassembled WGS sequence"/>
</dbReference>
<comment type="caution">
    <text evidence="1">The sequence shown here is derived from an EMBL/GenBank/DDBJ whole genome shotgun (WGS) entry which is preliminary data.</text>
</comment>